<proteinExistence type="predicted"/>
<dbReference type="GeneID" id="9131886"/>
<feature type="coiled-coil region" evidence="1">
    <location>
        <begin position="98"/>
        <end position="125"/>
    </location>
</feature>
<dbReference type="HOGENOM" id="CLU_1965565_0_0_2"/>
<name>D5VSI3_METIM</name>
<protein>
    <submittedName>
        <fullName evidence="2">Uncharacterized protein</fullName>
    </submittedName>
</protein>
<dbReference type="EMBL" id="CP002009">
    <property type="protein sequence ID" value="ADG13536.1"/>
    <property type="molecule type" value="Genomic_DNA"/>
</dbReference>
<accession>D5VSI3</accession>
<evidence type="ECO:0000313" key="3">
    <source>
        <dbReference type="Proteomes" id="UP000002061"/>
    </source>
</evidence>
<dbReference type="RefSeq" id="WP_013100282.1">
    <property type="nucleotide sequence ID" value="NC_014122.1"/>
</dbReference>
<dbReference type="KEGG" id="mif:Metin_0872"/>
<organism evidence="2 3">
    <name type="scientific">Methanocaldococcus infernus (strain DSM 11812 / JCM 15783 / ME)</name>
    <dbReference type="NCBI Taxonomy" id="573063"/>
    <lineage>
        <taxon>Archaea</taxon>
        <taxon>Methanobacteriati</taxon>
        <taxon>Methanobacteriota</taxon>
        <taxon>Methanomada group</taxon>
        <taxon>Methanococci</taxon>
        <taxon>Methanococcales</taxon>
        <taxon>Methanocaldococcaceae</taxon>
        <taxon>Methanocaldococcus</taxon>
    </lineage>
</organism>
<keyword evidence="3" id="KW-1185">Reference proteome</keyword>
<dbReference type="AlphaFoldDB" id="D5VSI3"/>
<evidence type="ECO:0000313" key="2">
    <source>
        <dbReference type="EMBL" id="ADG13536.1"/>
    </source>
</evidence>
<gene>
    <name evidence="2" type="ordered locus">Metin_0872</name>
</gene>
<dbReference type="STRING" id="573063.Metin_0872"/>
<dbReference type="Proteomes" id="UP000002061">
    <property type="component" value="Chromosome"/>
</dbReference>
<keyword evidence="1" id="KW-0175">Coiled coil</keyword>
<dbReference type="eggNOG" id="arCOG05064">
    <property type="taxonomic scope" value="Archaea"/>
</dbReference>
<evidence type="ECO:0000256" key="1">
    <source>
        <dbReference type="SAM" id="Coils"/>
    </source>
</evidence>
<reference evidence="2" key="1">
    <citation type="submission" date="2010-04" db="EMBL/GenBank/DDBJ databases">
        <title>Complete sequence of Methanocaldococcus infernus ME.</title>
        <authorList>
            <consortium name="US DOE Joint Genome Institute"/>
            <person name="Lucas S."/>
            <person name="Copeland A."/>
            <person name="Lapidus A."/>
            <person name="Cheng J.-F."/>
            <person name="Bruce D."/>
            <person name="Goodwin L."/>
            <person name="Pitluck S."/>
            <person name="Munk A.C."/>
            <person name="Detter J.C."/>
            <person name="Han C."/>
            <person name="Tapia R."/>
            <person name="Land M."/>
            <person name="Hauser L."/>
            <person name="Kyrpides N."/>
            <person name="Mikhailova N."/>
            <person name="Sieprawska-Lupa M."/>
            <person name="Whitman W.B."/>
            <person name="Woyke T."/>
        </authorList>
    </citation>
    <scope>NUCLEOTIDE SEQUENCE [LARGE SCALE GENOMIC DNA]</scope>
    <source>
        <strain evidence="2">ME</strain>
    </source>
</reference>
<sequence>MEEIIERIMRGEIKDEEVLEIYKEYLKVKDEVSYLEDLLDDLELLCRRFEEIKDSVKGLKYLIPKVSKYLNCKESVEETLRVLDNFEKLDLNHYYEVRARYFNELETLKKKLNQLEKKLKEAVDGRE</sequence>